<dbReference type="InterPro" id="IPR041478">
    <property type="entry name" value="TetR_C_27"/>
</dbReference>
<proteinExistence type="predicted"/>
<keyword evidence="3" id="KW-1185">Reference proteome</keyword>
<evidence type="ECO:0000313" key="2">
    <source>
        <dbReference type="EMBL" id="GAA2602631.1"/>
    </source>
</evidence>
<name>A0ABP6C6C7_9ACTN</name>
<dbReference type="Pfam" id="PF17935">
    <property type="entry name" value="TetR_C_27"/>
    <property type="match status" value="1"/>
</dbReference>
<organism evidence="2 3">
    <name type="scientific">Streptomyces axinellae</name>
    <dbReference type="NCBI Taxonomy" id="552788"/>
    <lineage>
        <taxon>Bacteria</taxon>
        <taxon>Bacillati</taxon>
        <taxon>Actinomycetota</taxon>
        <taxon>Actinomycetes</taxon>
        <taxon>Kitasatosporales</taxon>
        <taxon>Streptomycetaceae</taxon>
        <taxon>Streptomyces</taxon>
    </lineage>
</organism>
<reference evidence="3" key="1">
    <citation type="journal article" date="2019" name="Int. J. Syst. Evol. Microbiol.">
        <title>The Global Catalogue of Microorganisms (GCM) 10K type strain sequencing project: providing services to taxonomists for standard genome sequencing and annotation.</title>
        <authorList>
            <consortium name="The Broad Institute Genomics Platform"/>
            <consortium name="The Broad Institute Genome Sequencing Center for Infectious Disease"/>
            <person name="Wu L."/>
            <person name="Ma J."/>
        </authorList>
    </citation>
    <scope>NUCLEOTIDE SEQUENCE [LARGE SCALE GENOMIC DNA]</scope>
    <source>
        <strain evidence="3">JCM 16373</strain>
    </source>
</reference>
<accession>A0ABP6C6C7</accession>
<dbReference type="EMBL" id="BAAARJ010000004">
    <property type="protein sequence ID" value="GAA2602631.1"/>
    <property type="molecule type" value="Genomic_DNA"/>
</dbReference>
<comment type="caution">
    <text evidence="2">The sequence shown here is derived from an EMBL/GenBank/DDBJ whole genome shotgun (WGS) entry which is preliminary data.</text>
</comment>
<protein>
    <recommendedName>
        <fullName evidence="1">Tetracyclin repressor-like C-terminal domain-containing protein</fullName>
    </recommendedName>
</protein>
<dbReference type="Gene3D" id="1.10.357.10">
    <property type="entry name" value="Tetracycline Repressor, domain 2"/>
    <property type="match status" value="1"/>
</dbReference>
<evidence type="ECO:0000259" key="1">
    <source>
        <dbReference type="Pfam" id="PF17935"/>
    </source>
</evidence>
<sequence length="105" mass="11662">MLDVARALGATHAGIYGLPSKSALREAVTRRRLGRAHEKLAALAADTRMTAPERLRAWLVTLYTAKQTLVREDPEPFETYRVLATEHSAALEAVRTLLIDGLRPR</sequence>
<feature type="domain" description="Tetracyclin repressor-like C-terminal" evidence="1">
    <location>
        <begin position="51"/>
        <end position="100"/>
    </location>
</feature>
<dbReference type="Proteomes" id="UP001501447">
    <property type="component" value="Unassembled WGS sequence"/>
</dbReference>
<evidence type="ECO:0000313" key="3">
    <source>
        <dbReference type="Proteomes" id="UP001501447"/>
    </source>
</evidence>
<gene>
    <name evidence="2" type="ORF">GCM10009863_15000</name>
</gene>